<protein>
    <recommendedName>
        <fullName evidence="2">NHL repeat containing protein</fullName>
    </recommendedName>
</protein>
<evidence type="ECO:0000313" key="1">
    <source>
        <dbReference type="EMBL" id="SVE55603.1"/>
    </source>
</evidence>
<gene>
    <name evidence="1" type="ORF">METZ01_LOCUS508457</name>
</gene>
<evidence type="ECO:0008006" key="2">
    <source>
        <dbReference type="Google" id="ProtNLM"/>
    </source>
</evidence>
<accession>A0A383EGQ1</accession>
<sequence>MRRFKPIVNLAVGLICVWTLGANGQTINNHAGNGVRGFSGDNGHPNFANLNFPAGIHGDSTSIYVADTGNHVIRKITPMADTIVTVAGTGGVAGYSGNLGIATSATLNSP</sequence>
<dbReference type="EMBL" id="UINC01225501">
    <property type="protein sequence ID" value="SVE55603.1"/>
    <property type="molecule type" value="Genomic_DNA"/>
</dbReference>
<dbReference type="AlphaFoldDB" id="A0A383EGQ1"/>
<dbReference type="Gene3D" id="2.120.10.30">
    <property type="entry name" value="TolB, C-terminal domain"/>
    <property type="match status" value="1"/>
</dbReference>
<organism evidence="1">
    <name type="scientific">marine metagenome</name>
    <dbReference type="NCBI Taxonomy" id="408172"/>
    <lineage>
        <taxon>unclassified sequences</taxon>
        <taxon>metagenomes</taxon>
        <taxon>ecological metagenomes</taxon>
    </lineage>
</organism>
<name>A0A383EGQ1_9ZZZZ</name>
<proteinExistence type="predicted"/>
<dbReference type="PANTHER" id="PTHR46388:SF2">
    <property type="entry name" value="NHL REPEAT-CONTAINING PROTEIN 2"/>
    <property type="match status" value="1"/>
</dbReference>
<reference evidence="1" key="1">
    <citation type="submission" date="2018-05" db="EMBL/GenBank/DDBJ databases">
        <authorList>
            <person name="Lanie J.A."/>
            <person name="Ng W.-L."/>
            <person name="Kazmierczak K.M."/>
            <person name="Andrzejewski T.M."/>
            <person name="Davidsen T.M."/>
            <person name="Wayne K.J."/>
            <person name="Tettelin H."/>
            <person name="Glass J.I."/>
            <person name="Rusch D."/>
            <person name="Podicherti R."/>
            <person name="Tsui H.-C.T."/>
            <person name="Winkler M.E."/>
        </authorList>
    </citation>
    <scope>NUCLEOTIDE SEQUENCE</scope>
</reference>
<dbReference type="PANTHER" id="PTHR46388">
    <property type="entry name" value="NHL REPEAT-CONTAINING PROTEIN 2"/>
    <property type="match status" value="1"/>
</dbReference>
<dbReference type="InterPro" id="IPR011042">
    <property type="entry name" value="6-blade_b-propeller_TolB-like"/>
</dbReference>
<feature type="non-terminal residue" evidence="1">
    <location>
        <position position="110"/>
    </location>
</feature>